<comment type="caution">
    <text evidence="1">The sequence shown here is derived from an EMBL/GenBank/DDBJ whole genome shotgun (WGS) entry which is preliminary data.</text>
</comment>
<dbReference type="Proteomes" id="UP001140258">
    <property type="component" value="Unassembled WGS sequence"/>
</dbReference>
<evidence type="ECO:0000313" key="1">
    <source>
        <dbReference type="EMBL" id="MCS3922002.1"/>
    </source>
</evidence>
<dbReference type="EMBL" id="JANUCQ010000002">
    <property type="protein sequence ID" value="MCS3922002.1"/>
    <property type="molecule type" value="Genomic_DNA"/>
</dbReference>
<accession>A0ABT2EVP4</accession>
<sequence length="31" mass="3639">MNEVNKMVSLKDLKDLLWGDNHESICCFKNN</sequence>
<protein>
    <submittedName>
        <fullName evidence="1">Uncharacterized protein</fullName>
    </submittedName>
</protein>
<organism evidence="1 2">
    <name type="scientific">Methanococcus voltae PS</name>
    <dbReference type="NCBI Taxonomy" id="523842"/>
    <lineage>
        <taxon>Archaea</taxon>
        <taxon>Methanobacteriati</taxon>
        <taxon>Methanobacteriota</taxon>
        <taxon>Methanomada group</taxon>
        <taxon>Methanococci</taxon>
        <taxon>Methanococcales</taxon>
        <taxon>Methanococcaceae</taxon>
        <taxon>Methanococcus</taxon>
    </lineage>
</organism>
<gene>
    <name evidence="1" type="ORF">M2325_000687</name>
</gene>
<proteinExistence type="predicted"/>
<evidence type="ECO:0000313" key="2">
    <source>
        <dbReference type="Proteomes" id="UP001140258"/>
    </source>
</evidence>
<reference evidence="1" key="1">
    <citation type="submission" date="2022-08" db="EMBL/GenBank/DDBJ databases">
        <title>Genomic Encyclopedia of Type Strains, Phase V (KMG-V): Genome sequencing to study the core and pangenomes of soil and plant-associated prokaryotes.</title>
        <authorList>
            <person name="Whitman W."/>
        </authorList>
    </citation>
    <scope>NUCLEOTIDE SEQUENCE</scope>
    <source>
        <strain evidence="1">PS</strain>
    </source>
</reference>
<keyword evidence="2" id="KW-1185">Reference proteome</keyword>
<name>A0ABT2EVP4_METVO</name>